<dbReference type="OrthoDB" id="10212502at2759"/>
<name>A0A3M7RQ41_BRAPC</name>
<dbReference type="EMBL" id="REGN01002926">
    <property type="protein sequence ID" value="RNA25455.1"/>
    <property type="molecule type" value="Genomic_DNA"/>
</dbReference>
<accession>A0A3M7RQ41</accession>
<proteinExistence type="predicted"/>
<dbReference type="Gene3D" id="3.30.1490.490">
    <property type="match status" value="1"/>
</dbReference>
<organism evidence="1 2">
    <name type="scientific">Brachionus plicatilis</name>
    <name type="common">Marine rotifer</name>
    <name type="synonym">Brachionus muelleri</name>
    <dbReference type="NCBI Taxonomy" id="10195"/>
    <lineage>
        <taxon>Eukaryota</taxon>
        <taxon>Metazoa</taxon>
        <taxon>Spiralia</taxon>
        <taxon>Gnathifera</taxon>
        <taxon>Rotifera</taxon>
        <taxon>Eurotatoria</taxon>
        <taxon>Monogononta</taxon>
        <taxon>Pseudotrocha</taxon>
        <taxon>Ploima</taxon>
        <taxon>Brachionidae</taxon>
        <taxon>Brachionus</taxon>
    </lineage>
</organism>
<evidence type="ECO:0000313" key="1">
    <source>
        <dbReference type="EMBL" id="RNA25455.1"/>
    </source>
</evidence>
<gene>
    <name evidence="1" type="ORF">BpHYR1_034493</name>
</gene>
<protein>
    <submittedName>
        <fullName evidence="1">Uncharacterized protein</fullName>
    </submittedName>
</protein>
<dbReference type="Proteomes" id="UP000276133">
    <property type="component" value="Unassembled WGS sequence"/>
</dbReference>
<dbReference type="AlphaFoldDB" id="A0A3M7RQ41"/>
<reference evidence="1 2" key="1">
    <citation type="journal article" date="2018" name="Sci. Rep.">
        <title>Genomic signatures of local adaptation to the degree of environmental predictability in rotifers.</title>
        <authorList>
            <person name="Franch-Gras L."/>
            <person name="Hahn C."/>
            <person name="Garcia-Roger E.M."/>
            <person name="Carmona M.J."/>
            <person name="Serra M."/>
            <person name="Gomez A."/>
        </authorList>
    </citation>
    <scope>NUCLEOTIDE SEQUENCE [LARGE SCALE GENOMIC DNA]</scope>
    <source>
        <strain evidence="1">HYR1</strain>
    </source>
</reference>
<evidence type="ECO:0000313" key="2">
    <source>
        <dbReference type="Proteomes" id="UP000276133"/>
    </source>
</evidence>
<comment type="caution">
    <text evidence="1">The sequence shown here is derived from an EMBL/GenBank/DDBJ whole genome shotgun (WGS) entry which is preliminary data.</text>
</comment>
<keyword evidence="2" id="KW-1185">Reference proteome</keyword>
<sequence length="260" mass="30185">MEPTSYKVPAESFVKQTLKRKTWQYGEQLLEKFLKFYEIVFTLEAIMLEKDGKLAMEMLVSEKKCTICNEDVEMNMVWQHVRSCANREKLKHFEERMDQMLITCGLCERRYKVDDCSVHLLDCQTKTCDNCGEEIKKIEEAQHLMACNPAVVPIFRCPRCKTGLTEDEFAEHVVECMVPRENCRLCKGVIGHNHKCIAFPVCTTISNVEDWLIFSNCGHMLCGDDECSRNYIAHFSTREGGLVCHTCRTENRTLMKIRMP</sequence>